<organism evidence="3 4">
    <name type="scientific">Rhodonia placenta</name>
    <dbReference type="NCBI Taxonomy" id="104341"/>
    <lineage>
        <taxon>Eukaryota</taxon>
        <taxon>Fungi</taxon>
        <taxon>Dikarya</taxon>
        <taxon>Basidiomycota</taxon>
        <taxon>Agaricomycotina</taxon>
        <taxon>Agaricomycetes</taxon>
        <taxon>Polyporales</taxon>
        <taxon>Adustoporiaceae</taxon>
        <taxon>Rhodonia</taxon>
    </lineage>
</organism>
<name>A0A8H7P2S6_9APHY</name>
<sequence length="1524" mass="169440">MDVIHLAEESEVVQKVLEVCYPIKDPKLPSLEIAGAVLEAALKYDIDKVISCIPLALHAFIPTEPLRVYALACRIDAEALARCAAKDVAIQEFTSLHYVPELKDIPGACYYRLVQYRVRGIEQETFCRPSIPSPIPSTEDDDDGSALRAPPPRAAAATPHSPAFSTSPTLDEAVCTLDPLPPFDTADADVELVTSDGMRLRVYRSIISLISHALEDLLDASEASASVDETGSLGDEPRKSMLVVPIVETSTIMQPLLRLCYPIGIPQQDDVELVVSLLPSAEKYKMERAIWTIQSRWADFAVVQPLRAFLLAADRQWVQPAMDAIKQLLKHTIEELQSIYIADLETIPANYYRLVFQHHKRCSDAITSVGKSSLSWLSRDVRVTGCKGCKGPSGLSEEPRWLSDYVAKAVDMLIERPSSHTITEGQGFQTLIELATGRNHRASVEKPQTSFLPKAAPLPVLFDRSDADVILRSADQADFRTHRIILSMASPFFADMFALPQTKECASDVIDLAEKSEIVQILLEICYPTQDPELASMDIARAVLEAALKYDMYKVISFMSMALYTFIPTEPLRVYAIACRIDAERLARWAANSVTAQDITSQIYVDEFKDIPAGCYYRLVQYRMKGIKQHTYCCPSPQTSSITEGSLTASRTSPAPAGAACAVNPSPPFDAADADIELVTSDGMRLRVYRSIISLISPVLKDLLDISESGANVGCSPEIASLTSDDQPRNPTLVLSIPENSTIMEPLLRLCYPIGIPQWDDAELLVSLLEGAEKYKMERAVWTIQSRWADFAVTQPLRAFLLSAARRWVEQAKLAARHLLRNTIEELQSIYIADLETTSAEYYHRLFQYHRRCSDAVRAVGNASDAWLSEDIRRIGCTGSSCCKLYSKYEPRWLTGYISRAAALLIERPSSYTVTEGQGFREMFRLAADECSRCMTRIDGLQAMSQALGKAVDERLEQKDLPLFTISTLHAQTWLSIIDFVYIDSVATRRTSSHLLCSIMAIRKKKYRASEAQPQTPSVPVPKPSPVPIFNRSDADVILRSADQVDFRAHRNILSMASPFFADLFTLPQSQATTDTSTALNVVDLAENSETIQTVLEICYPAENPKILSMDISSAVIEAALKYDIAKVVSFMATILNSFIATEPLRVYAIACRIGAEDLAGQAAREVSPQEVFSLRYIDEFKGMSAGCYHRLIQGRVMGISQDSYCRPISCTPAAHGLHVAPATVPGLNSYQPPFDAAEADVEIVTSDSVHYRVQSSVISLMSPVLHDMVGTTSSTAGGHNGEPREQTKLAIMEDSSDFEPLLRLCYPAGIPEWDDIEFLVSLLPVAEKYRMERAIWIIQWRWPEFAASQPLRAYLLASARRWWQPAKHAARNLFRHTIEEMQSMYVAELETTPVDLYLELFQYHKRCAEVIREADSTPHNWIPDPVRLIACSGCCFSNADDPDWMDDYVSEIVTMLITRPSALAITEGEGFRHLVEAATKDCVECRVRADRLLSISRSFSESVEVKLAKVINVLRLIGGAANT</sequence>
<feature type="domain" description="BTB" evidence="2">
    <location>
        <begin position="1035"/>
        <end position="1103"/>
    </location>
</feature>
<dbReference type="Gene3D" id="3.30.710.10">
    <property type="entry name" value="Potassium Channel Kv1.1, Chain A"/>
    <property type="match status" value="3"/>
</dbReference>
<protein>
    <recommendedName>
        <fullName evidence="2">BTB domain-containing protein</fullName>
    </recommendedName>
</protein>
<dbReference type="InterPro" id="IPR044714">
    <property type="entry name" value="AtSIBP1-like"/>
</dbReference>
<reference evidence="3" key="1">
    <citation type="submission" date="2020-11" db="EMBL/GenBank/DDBJ databases">
        <authorList>
            <person name="Koelle M."/>
            <person name="Horta M.A.C."/>
            <person name="Nowrousian M."/>
            <person name="Ohm R.A."/>
            <person name="Benz P."/>
            <person name="Pilgard A."/>
        </authorList>
    </citation>
    <scope>NUCLEOTIDE SEQUENCE</scope>
    <source>
        <strain evidence="3">FPRL280</strain>
    </source>
</reference>
<evidence type="ECO:0000259" key="2">
    <source>
        <dbReference type="PROSITE" id="PS50097"/>
    </source>
</evidence>
<feature type="domain" description="BTB" evidence="2">
    <location>
        <begin position="467"/>
        <end position="527"/>
    </location>
</feature>
<dbReference type="CDD" id="cd18186">
    <property type="entry name" value="BTB_POZ_ZBTB_KLHL-like"/>
    <property type="match status" value="2"/>
</dbReference>
<feature type="compositionally biased region" description="Low complexity" evidence="1">
    <location>
        <begin position="154"/>
        <end position="168"/>
    </location>
</feature>
<dbReference type="SUPFAM" id="SSF54695">
    <property type="entry name" value="POZ domain"/>
    <property type="match status" value="2"/>
</dbReference>
<dbReference type="SMART" id="SM00225">
    <property type="entry name" value="BTB"/>
    <property type="match status" value="5"/>
</dbReference>
<evidence type="ECO:0000313" key="4">
    <source>
        <dbReference type="Proteomes" id="UP000639403"/>
    </source>
</evidence>
<dbReference type="PROSITE" id="PS50097">
    <property type="entry name" value="BTB"/>
    <property type="match status" value="2"/>
</dbReference>
<reference evidence="3" key="2">
    <citation type="journal article" name="Front. Microbiol.">
        <title>Degradative Capacity of Two Strains of Rhodonia placenta: From Phenotype to Genotype.</title>
        <authorList>
            <person name="Kolle M."/>
            <person name="Horta M.A.C."/>
            <person name="Nowrousian M."/>
            <person name="Ohm R.A."/>
            <person name="Benz J.P."/>
            <person name="Pilgard A."/>
        </authorList>
    </citation>
    <scope>NUCLEOTIDE SEQUENCE</scope>
    <source>
        <strain evidence="3">FPRL280</strain>
    </source>
</reference>
<proteinExistence type="predicted"/>
<feature type="region of interest" description="Disordered" evidence="1">
    <location>
        <begin position="129"/>
        <end position="168"/>
    </location>
</feature>
<evidence type="ECO:0000313" key="3">
    <source>
        <dbReference type="EMBL" id="KAF9814644.1"/>
    </source>
</evidence>
<dbReference type="Pfam" id="PF00651">
    <property type="entry name" value="BTB"/>
    <property type="match status" value="2"/>
</dbReference>
<dbReference type="Proteomes" id="UP000639403">
    <property type="component" value="Unassembled WGS sequence"/>
</dbReference>
<dbReference type="InterPro" id="IPR011333">
    <property type="entry name" value="SKP1/BTB/POZ_sf"/>
</dbReference>
<dbReference type="InterPro" id="IPR000210">
    <property type="entry name" value="BTB/POZ_dom"/>
</dbReference>
<dbReference type="PANTHER" id="PTHR46672">
    <property type="entry name" value="OS08G0495500 PROTEIN-RELATED"/>
    <property type="match status" value="1"/>
</dbReference>
<comment type="caution">
    <text evidence="3">The sequence shown here is derived from an EMBL/GenBank/DDBJ whole genome shotgun (WGS) entry which is preliminary data.</text>
</comment>
<dbReference type="EMBL" id="JADOXO010000083">
    <property type="protein sequence ID" value="KAF9814644.1"/>
    <property type="molecule type" value="Genomic_DNA"/>
</dbReference>
<gene>
    <name evidence="3" type="ORF">IEO21_05007</name>
</gene>
<evidence type="ECO:0000256" key="1">
    <source>
        <dbReference type="SAM" id="MobiDB-lite"/>
    </source>
</evidence>
<accession>A0A8H7P2S6</accession>